<dbReference type="Proteomes" id="UP000663671">
    <property type="component" value="Chromosome 7"/>
</dbReference>
<evidence type="ECO:0000313" key="2">
    <source>
        <dbReference type="EMBL" id="QSS62445.1"/>
    </source>
</evidence>
<dbReference type="EMBL" id="CP069112">
    <property type="protein sequence ID" value="QSS62445.1"/>
    <property type="molecule type" value="Genomic_DNA"/>
</dbReference>
<evidence type="ECO:0000256" key="1">
    <source>
        <dbReference type="SAM" id="MobiDB-lite"/>
    </source>
</evidence>
<dbReference type="AlphaFoldDB" id="A0A8A1M9K2"/>
<dbReference type="VEuPathDB" id="FungiDB:I7I51_02182"/>
<feature type="region of interest" description="Disordered" evidence="1">
    <location>
        <begin position="122"/>
        <end position="145"/>
    </location>
</feature>
<proteinExistence type="predicted"/>
<gene>
    <name evidence="2" type="ORF">I7I51_02182</name>
</gene>
<accession>A0A8A1M9K2</accession>
<feature type="region of interest" description="Disordered" evidence="1">
    <location>
        <begin position="88"/>
        <end position="107"/>
    </location>
</feature>
<protein>
    <submittedName>
        <fullName evidence="2">Uncharacterized protein</fullName>
    </submittedName>
</protein>
<evidence type="ECO:0000313" key="3">
    <source>
        <dbReference type="Proteomes" id="UP000663671"/>
    </source>
</evidence>
<name>A0A8A1M9K2_AJECA</name>
<organism evidence="2 3">
    <name type="scientific">Ajellomyces capsulatus</name>
    <name type="common">Darling's disease fungus</name>
    <name type="synonym">Histoplasma capsulatum</name>
    <dbReference type="NCBI Taxonomy" id="5037"/>
    <lineage>
        <taxon>Eukaryota</taxon>
        <taxon>Fungi</taxon>
        <taxon>Dikarya</taxon>
        <taxon>Ascomycota</taxon>
        <taxon>Pezizomycotina</taxon>
        <taxon>Eurotiomycetes</taxon>
        <taxon>Eurotiomycetidae</taxon>
        <taxon>Onygenales</taxon>
        <taxon>Ajellomycetaceae</taxon>
        <taxon>Histoplasma</taxon>
    </lineage>
</organism>
<sequence>MENTGGQEQGRSTVHTVLVSHCWIESFVVAANCSLPVWVSTHSLLLRAGEFRTGGGSADHNTWLGIGSGSGELPPSQSEPKLTECRKSSATYAGKAKSDPTQTLNPARELLPKSRIRIVSNENESFSQGVASPPSKVFMSASSRS</sequence>
<reference evidence="2" key="1">
    <citation type="submission" date="2021-01" db="EMBL/GenBank/DDBJ databases">
        <title>Chromosome-level genome assembly of a human fungal pathogen reveals clustering of transcriptionally co-regulated genes.</title>
        <authorList>
            <person name="Voorhies M."/>
            <person name="Cohen S."/>
            <person name="Shea T.P."/>
            <person name="Petrus S."/>
            <person name="Munoz J.F."/>
            <person name="Poplawski S."/>
            <person name="Goldman W.E."/>
            <person name="Michael T."/>
            <person name="Cuomo C.A."/>
            <person name="Sil A."/>
            <person name="Beyhan S."/>
        </authorList>
    </citation>
    <scope>NUCLEOTIDE SEQUENCE</scope>
    <source>
        <strain evidence="2">WU24</strain>
    </source>
</reference>